<evidence type="ECO:0000256" key="6">
    <source>
        <dbReference type="ARBA" id="ARBA00040545"/>
    </source>
</evidence>
<accession>A0A2L2X737</accession>
<evidence type="ECO:0000256" key="3">
    <source>
        <dbReference type="ARBA" id="ARBA00022946"/>
    </source>
</evidence>
<dbReference type="OrthoDB" id="9775794at2"/>
<dbReference type="Proteomes" id="UP000239549">
    <property type="component" value="Unassembled WGS sequence"/>
</dbReference>
<dbReference type="EMBL" id="BFAV01000016">
    <property type="protein sequence ID" value="GBF31975.1"/>
    <property type="molecule type" value="Genomic_DNA"/>
</dbReference>
<evidence type="ECO:0000313" key="7">
    <source>
        <dbReference type="EMBL" id="GBF31975.1"/>
    </source>
</evidence>
<evidence type="ECO:0000256" key="4">
    <source>
        <dbReference type="ARBA" id="ARBA00023098"/>
    </source>
</evidence>
<dbReference type="GO" id="GO:0006631">
    <property type="term" value="P:fatty acid metabolic process"/>
    <property type="evidence" value="ECO:0007669"/>
    <property type="project" value="UniProtKB-KW"/>
</dbReference>
<keyword evidence="4" id="KW-0443">Lipid metabolism</keyword>
<comment type="similarity">
    <text evidence="1">Belongs to the enoyl-CoA hydratase/isomerase family.</text>
</comment>
<dbReference type="InterPro" id="IPR052377">
    <property type="entry name" value="Mitochondrial_ECH-domain"/>
</dbReference>
<comment type="caution">
    <text evidence="7">The sequence shown here is derived from an EMBL/GenBank/DDBJ whole genome shotgun (WGS) entry which is preliminary data.</text>
</comment>
<proteinExistence type="inferred from homology"/>
<keyword evidence="3" id="KW-0809">Transit peptide</keyword>
<dbReference type="Gene3D" id="3.90.226.10">
    <property type="entry name" value="2-enoyl-CoA Hydratase, Chain A, domain 1"/>
    <property type="match status" value="1"/>
</dbReference>
<evidence type="ECO:0000313" key="8">
    <source>
        <dbReference type="Proteomes" id="UP000239549"/>
    </source>
</evidence>
<evidence type="ECO:0000256" key="1">
    <source>
        <dbReference type="ARBA" id="ARBA00005254"/>
    </source>
</evidence>
<comment type="function">
    <text evidence="5">May play a role in fatty acid biosynthesis and insulin sensitivity.</text>
</comment>
<evidence type="ECO:0000256" key="5">
    <source>
        <dbReference type="ARBA" id="ARBA00037410"/>
    </source>
</evidence>
<dbReference type="InterPro" id="IPR001753">
    <property type="entry name" value="Enoyl-CoA_hydra/iso"/>
</dbReference>
<keyword evidence="8" id="KW-1185">Reference proteome</keyword>
<protein>
    <recommendedName>
        <fullName evidence="6">Enoyl-CoA hydratase domain-containing protein 3, mitochondrial</fullName>
    </recommendedName>
</protein>
<keyword evidence="2" id="KW-0276">Fatty acid metabolism</keyword>
<organism evidence="7 8">
    <name type="scientific">Desulfocucumis palustris</name>
    <dbReference type="NCBI Taxonomy" id="1898651"/>
    <lineage>
        <taxon>Bacteria</taxon>
        <taxon>Bacillati</taxon>
        <taxon>Bacillota</taxon>
        <taxon>Clostridia</taxon>
        <taxon>Eubacteriales</taxon>
        <taxon>Desulfocucumaceae</taxon>
        <taxon>Desulfocucumis</taxon>
    </lineage>
</organism>
<dbReference type="InterPro" id="IPR029045">
    <property type="entry name" value="ClpP/crotonase-like_dom_sf"/>
</dbReference>
<gene>
    <name evidence="7" type="ORF">DCCM_0165</name>
</gene>
<dbReference type="Pfam" id="PF00378">
    <property type="entry name" value="ECH_1"/>
    <property type="match status" value="1"/>
</dbReference>
<dbReference type="AlphaFoldDB" id="A0A2L2X737"/>
<sequence>MGYQNIIYETFEKIGYITLNRPEKRNALSKGLLLELTDVLQKAAEEKRVRVLIIKGAGKAFSGGHDLKEVAGAEPQDVLDLFQTCFTAMRFIREIPQPVIAQVHGIATAAGCQLVAACDLAVASEDAAFGVPGAKIGLFCTTPSVFLSRNVGRKKALEMLFTGESITAGEALSHGLVNKVVKPEELEEATLKLAAKIAANSFSAIAVGKRAFYRQLNMEDFMALNYATEVISLNTSTADAREGISAFMEKRIPVWKD</sequence>
<dbReference type="Gene3D" id="1.10.12.10">
    <property type="entry name" value="Lyase 2-enoyl-coa Hydratase, Chain A, domain 2"/>
    <property type="match status" value="1"/>
</dbReference>
<dbReference type="RefSeq" id="WP_104370573.1">
    <property type="nucleotide sequence ID" value="NZ_BFAV01000016.1"/>
</dbReference>
<dbReference type="GO" id="GO:0016836">
    <property type="term" value="F:hydro-lyase activity"/>
    <property type="evidence" value="ECO:0007669"/>
    <property type="project" value="TreeGrafter"/>
</dbReference>
<dbReference type="NCBIfam" id="NF006008">
    <property type="entry name" value="PRK08139.1"/>
    <property type="match status" value="1"/>
</dbReference>
<dbReference type="InterPro" id="IPR014748">
    <property type="entry name" value="Enoyl-CoA_hydra_C"/>
</dbReference>
<dbReference type="CDD" id="cd06558">
    <property type="entry name" value="crotonase-like"/>
    <property type="match status" value="1"/>
</dbReference>
<dbReference type="PANTHER" id="PTHR43602">
    <property type="match status" value="1"/>
</dbReference>
<name>A0A2L2X737_9FIRM</name>
<reference evidence="8" key="1">
    <citation type="submission" date="2018-02" db="EMBL/GenBank/DDBJ databases">
        <title>Genome sequence of Desulfocucumis palustris strain NAW-5.</title>
        <authorList>
            <person name="Watanabe M."/>
            <person name="Kojima H."/>
            <person name="Fukui M."/>
        </authorList>
    </citation>
    <scope>NUCLEOTIDE SEQUENCE [LARGE SCALE GENOMIC DNA]</scope>
    <source>
        <strain evidence="8">NAW-5</strain>
    </source>
</reference>
<dbReference type="SUPFAM" id="SSF52096">
    <property type="entry name" value="ClpP/crotonase"/>
    <property type="match status" value="1"/>
</dbReference>
<dbReference type="PANTHER" id="PTHR43602:SF1">
    <property type="entry name" value="ENOYL-COA HYDRATASE DOMAIN-CONTAINING PROTEIN 3, MITOCHONDRIAL"/>
    <property type="match status" value="1"/>
</dbReference>
<evidence type="ECO:0000256" key="2">
    <source>
        <dbReference type="ARBA" id="ARBA00022832"/>
    </source>
</evidence>